<organism evidence="1 2">
    <name type="scientific">Pseudomonas fluorescens</name>
    <dbReference type="NCBI Taxonomy" id="294"/>
    <lineage>
        <taxon>Bacteria</taxon>
        <taxon>Pseudomonadati</taxon>
        <taxon>Pseudomonadota</taxon>
        <taxon>Gammaproteobacteria</taxon>
        <taxon>Pseudomonadales</taxon>
        <taxon>Pseudomonadaceae</taxon>
        <taxon>Pseudomonas</taxon>
    </lineage>
</organism>
<name>A0A1T2Z5F6_PSEFL</name>
<dbReference type="AlphaFoldDB" id="A0A1T2Z5F6"/>
<evidence type="ECO:0000313" key="1">
    <source>
        <dbReference type="EMBL" id="OPA99814.1"/>
    </source>
</evidence>
<proteinExistence type="predicted"/>
<gene>
    <name evidence="1" type="ORF">BFW87_03610</name>
</gene>
<dbReference type="EMBL" id="MSDF01000007">
    <property type="protein sequence ID" value="OPA99814.1"/>
    <property type="molecule type" value="Genomic_DNA"/>
</dbReference>
<dbReference type="RefSeq" id="WP_078738606.1">
    <property type="nucleotide sequence ID" value="NZ_MSDF01000007.1"/>
</dbReference>
<dbReference type="Proteomes" id="UP000190965">
    <property type="component" value="Unassembled WGS sequence"/>
</dbReference>
<dbReference type="OrthoDB" id="8778623at2"/>
<reference evidence="1 2" key="1">
    <citation type="submission" date="2016-12" db="EMBL/GenBank/DDBJ databases">
        <title>Draft genome sequences of seven strains of Pseudomonas fluorescens that produce 4-formylaminooxyvinylglycine.</title>
        <authorList>
            <person name="Okrent R.A."/>
            <person name="Manning V.A."/>
            <person name="Trippe K.M."/>
        </authorList>
    </citation>
    <scope>NUCLEOTIDE SEQUENCE [LARGE SCALE GENOMIC DNA]</scope>
    <source>
        <strain evidence="1 2">P5A</strain>
    </source>
</reference>
<protein>
    <submittedName>
        <fullName evidence="1">Uncharacterized protein</fullName>
    </submittedName>
</protein>
<sequence length="203" mass="23742">MPLLNRYESLLLKKELTLAQPYWNRVSQCLAMRLHNGSLLRRINKFSVLDEIALLEKTPTSRPTGTKAAEKFRGPILGRFWHKHYFDAYHLPENINNRWFGGFAKKQGLLQAMFREILMGEDDTDMNDYREAVANRISHSFVYGALEERKKRGALTGEWLIYYVHDGLNYYLDLADHSSLDDQQGLFDRLKDGCAWEFPFAFD</sequence>
<comment type="caution">
    <text evidence="1">The sequence shown here is derived from an EMBL/GenBank/DDBJ whole genome shotgun (WGS) entry which is preliminary data.</text>
</comment>
<accession>A0A1T2Z5F6</accession>
<evidence type="ECO:0000313" key="2">
    <source>
        <dbReference type="Proteomes" id="UP000190965"/>
    </source>
</evidence>